<dbReference type="Proteomes" id="UP000238356">
    <property type="component" value="Unassembled WGS sequence"/>
</dbReference>
<name>A0A2S5ZUR7_9NOCA</name>
<accession>A0A2S5ZUR7</accession>
<dbReference type="SUPFAM" id="SSF48498">
    <property type="entry name" value="Tetracyclin repressor-like, C-terminal domain"/>
    <property type="match status" value="1"/>
</dbReference>
<gene>
    <name evidence="4" type="ORF">C5F51_35700</name>
</gene>
<protein>
    <submittedName>
        <fullName evidence="4">TetR/AcrR family transcriptional regulator</fullName>
    </submittedName>
</protein>
<dbReference type="InterPro" id="IPR050109">
    <property type="entry name" value="HTH-type_TetR-like_transc_reg"/>
</dbReference>
<dbReference type="EMBL" id="PSZD01000047">
    <property type="protein sequence ID" value="PPJ19414.1"/>
    <property type="molecule type" value="Genomic_DNA"/>
</dbReference>
<proteinExistence type="predicted"/>
<dbReference type="Pfam" id="PF17926">
    <property type="entry name" value="TetR_C_21"/>
    <property type="match status" value="1"/>
</dbReference>
<dbReference type="AlphaFoldDB" id="A0A2S5ZUR7"/>
<dbReference type="InterPro" id="IPR001647">
    <property type="entry name" value="HTH_TetR"/>
</dbReference>
<evidence type="ECO:0000256" key="2">
    <source>
        <dbReference type="PROSITE-ProRule" id="PRU00335"/>
    </source>
</evidence>
<evidence type="ECO:0000256" key="1">
    <source>
        <dbReference type="ARBA" id="ARBA00023125"/>
    </source>
</evidence>
<evidence type="ECO:0000259" key="3">
    <source>
        <dbReference type="PROSITE" id="PS50977"/>
    </source>
</evidence>
<evidence type="ECO:0000313" key="5">
    <source>
        <dbReference type="Proteomes" id="UP000238356"/>
    </source>
</evidence>
<dbReference type="InterPro" id="IPR036271">
    <property type="entry name" value="Tet_transcr_reg_TetR-rel_C_sf"/>
</dbReference>
<reference evidence="4 5" key="1">
    <citation type="submission" date="2018-02" db="EMBL/GenBank/DDBJ databases">
        <title>8 Nocardia nova and 1 Nocardia cyriacigeorgica strain used for evolution to TMP-SMX.</title>
        <authorList>
            <person name="Mehta H."/>
            <person name="Weng J."/>
            <person name="Shamoo Y."/>
        </authorList>
    </citation>
    <scope>NUCLEOTIDE SEQUENCE [LARGE SCALE GENOMIC DNA]</scope>
    <source>
        <strain evidence="4 5">BAA2227</strain>
    </source>
</reference>
<keyword evidence="1 2" id="KW-0238">DNA-binding</keyword>
<evidence type="ECO:0000313" key="4">
    <source>
        <dbReference type="EMBL" id="PPJ19414.1"/>
    </source>
</evidence>
<organism evidence="4 5">
    <name type="scientific">Nocardia nova</name>
    <dbReference type="NCBI Taxonomy" id="37330"/>
    <lineage>
        <taxon>Bacteria</taxon>
        <taxon>Bacillati</taxon>
        <taxon>Actinomycetota</taxon>
        <taxon>Actinomycetes</taxon>
        <taxon>Mycobacteriales</taxon>
        <taxon>Nocardiaceae</taxon>
        <taxon>Nocardia</taxon>
    </lineage>
</organism>
<dbReference type="GO" id="GO:0006355">
    <property type="term" value="P:regulation of DNA-templated transcription"/>
    <property type="evidence" value="ECO:0007669"/>
    <property type="project" value="UniProtKB-ARBA"/>
</dbReference>
<feature type="domain" description="HTH tetR-type" evidence="3">
    <location>
        <begin position="6"/>
        <end position="66"/>
    </location>
</feature>
<dbReference type="Pfam" id="PF00440">
    <property type="entry name" value="TetR_N"/>
    <property type="match status" value="1"/>
</dbReference>
<dbReference type="PRINTS" id="PR00455">
    <property type="entry name" value="HTHTETR"/>
</dbReference>
<sequence length="205" mass="22481">MAWDTERTRRLLLDAAVAEFGERGLAGARVDRIAAAAGVNKERIYKYFGTKDQLFAIVIAREIGELGEAVQVEGEGTAAVIGYAERFFDHLCDKPALARLLFWESLELGAPVAESERRESMLGKLRSIRDAVPELPESAARELLLTILSLCYSWHALPTLDRLATATEPDAARRSARRTAIGETVAAELALHVSDDASVTRQWSG</sequence>
<feature type="DNA-binding region" description="H-T-H motif" evidence="2">
    <location>
        <begin position="29"/>
        <end position="48"/>
    </location>
</feature>
<dbReference type="PANTHER" id="PTHR30328:SF54">
    <property type="entry name" value="HTH-TYPE TRANSCRIPTIONAL REPRESSOR SCO4008"/>
    <property type="match status" value="1"/>
</dbReference>
<dbReference type="Gene3D" id="1.10.357.10">
    <property type="entry name" value="Tetracycline Repressor, domain 2"/>
    <property type="match status" value="1"/>
</dbReference>
<dbReference type="SUPFAM" id="SSF46689">
    <property type="entry name" value="Homeodomain-like"/>
    <property type="match status" value="1"/>
</dbReference>
<dbReference type="InterPro" id="IPR041467">
    <property type="entry name" value="Sco4008_C"/>
</dbReference>
<comment type="caution">
    <text evidence="4">The sequence shown here is derived from an EMBL/GenBank/DDBJ whole genome shotgun (WGS) entry which is preliminary data.</text>
</comment>
<dbReference type="InterPro" id="IPR009057">
    <property type="entry name" value="Homeodomain-like_sf"/>
</dbReference>
<keyword evidence="5" id="KW-1185">Reference proteome</keyword>
<dbReference type="PANTHER" id="PTHR30328">
    <property type="entry name" value="TRANSCRIPTIONAL REPRESSOR"/>
    <property type="match status" value="1"/>
</dbReference>
<dbReference type="RefSeq" id="WP_064907873.1">
    <property type="nucleotide sequence ID" value="NZ_PSZD01000047.1"/>
</dbReference>
<dbReference type="GO" id="GO:0003677">
    <property type="term" value="F:DNA binding"/>
    <property type="evidence" value="ECO:0007669"/>
    <property type="project" value="UniProtKB-UniRule"/>
</dbReference>
<dbReference type="PROSITE" id="PS50977">
    <property type="entry name" value="HTH_TETR_2"/>
    <property type="match status" value="1"/>
</dbReference>